<sequence>MPSVADAAFRADTGPVRFRRLRRAGDAVQVFSTVRSKRK</sequence>
<evidence type="ECO:0000313" key="1">
    <source>
        <dbReference type="EMBL" id="MBB3049870.1"/>
    </source>
</evidence>
<comment type="caution">
    <text evidence="1">The sequence shown here is derived from an EMBL/GenBank/DDBJ whole genome shotgun (WGS) entry which is preliminary data.</text>
</comment>
<gene>
    <name evidence="1" type="ORF">FHS23_000865</name>
</gene>
<dbReference type="Proteomes" id="UP000550714">
    <property type="component" value="Unassembled WGS sequence"/>
</dbReference>
<evidence type="ECO:0000313" key="2">
    <source>
        <dbReference type="Proteomes" id="UP000550714"/>
    </source>
</evidence>
<accession>A0A839RYJ2</accession>
<name>A0A839RYJ2_9PSEU</name>
<dbReference type="EMBL" id="JACHWU010000001">
    <property type="protein sequence ID" value="MBB3049870.1"/>
    <property type="molecule type" value="Genomic_DNA"/>
</dbReference>
<protein>
    <submittedName>
        <fullName evidence="1">Uncharacterized protein</fullName>
    </submittedName>
</protein>
<proteinExistence type="predicted"/>
<reference evidence="1 2" key="1">
    <citation type="submission" date="2020-08" db="EMBL/GenBank/DDBJ databases">
        <title>Genomic Encyclopedia of Type Strains, Phase III (KMG-III): the genomes of soil and plant-associated and newly described type strains.</title>
        <authorList>
            <person name="Whitman W."/>
        </authorList>
    </citation>
    <scope>NUCLEOTIDE SEQUENCE [LARGE SCALE GENOMIC DNA]</scope>
    <source>
        <strain evidence="1 2">CECT 8577</strain>
    </source>
</reference>
<keyword evidence="2" id="KW-1185">Reference proteome</keyword>
<organism evidence="1 2">
    <name type="scientific">Prauserella isguenensis</name>
    <dbReference type="NCBI Taxonomy" id="1470180"/>
    <lineage>
        <taxon>Bacteria</taxon>
        <taxon>Bacillati</taxon>
        <taxon>Actinomycetota</taxon>
        <taxon>Actinomycetes</taxon>
        <taxon>Pseudonocardiales</taxon>
        <taxon>Pseudonocardiaceae</taxon>
        <taxon>Prauserella</taxon>
    </lineage>
</organism>
<dbReference type="AlphaFoldDB" id="A0A839RYJ2"/>